<gene>
    <name evidence="1" type="ORF">LOY88_003396</name>
</gene>
<name>A0ACB8UWF8_9EURO</name>
<protein>
    <submittedName>
        <fullName evidence="1">Uncharacterized protein</fullName>
    </submittedName>
</protein>
<evidence type="ECO:0000313" key="1">
    <source>
        <dbReference type="EMBL" id="KAI2386839.1"/>
    </source>
</evidence>
<proteinExistence type="predicted"/>
<accession>A0ACB8UWF8</accession>
<organism evidence="1">
    <name type="scientific">Ophidiomyces ophidiicola</name>
    <dbReference type="NCBI Taxonomy" id="1387563"/>
    <lineage>
        <taxon>Eukaryota</taxon>
        <taxon>Fungi</taxon>
        <taxon>Dikarya</taxon>
        <taxon>Ascomycota</taxon>
        <taxon>Pezizomycotina</taxon>
        <taxon>Eurotiomycetes</taxon>
        <taxon>Eurotiomycetidae</taxon>
        <taxon>Onygenales</taxon>
        <taxon>Onygenaceae</taxon>
        <taxon>Ophidiomyces</taxon>
    </lineage>
</organism>
<comment type="caution">
    <text evidence="1">The sequence shown here is derived from an EMBL/GenBank/DDBJ whole genome shotgun (WGS) entry which is preliminary data.</text>
</comment>
<sequence length="411" mass="45182">MPPSKQRHKRKEKVQSQNVAIGKTGKSGISKSIASSDASSIISLPIPLQQLVLNIFKASLLFPVQAADQGSQTSLTEKVQTIKAHLYRRDFAKAFSEADEDALRAYALRWSAGRALAYATIFWGMKDVLFGKTRTDVLCIGGGAGAEILALGAVWRELCAEKGLLDRFSELSVHSGGAEEKRGDGTTPQDTPELCVTAVDIADWSSVVDRLVAGMTSLSVPSKNTCQPPLLPVVNGNHPKKHFTVQFHKRDVLELSDSHIRTLAYPASSCDEMSDRTALVTLMFTLNELFSTSMSKTVSFLLRLTDILEPGATLLIVDSPGSYSTLSIGSTSKASQAAPHTSKMEGKPQREYPMRFLLEHTLLSVAAEKWTCVLSDDSRWFRREKDALTYNVGDGIGLEDMRYQIHIYRRL</sequence>
<dbReference type="EMBL" id="JALBCA010000044">
    <property type="protein sequence ID" value="KAI2386839.1"/>
    <property type="molecule type" value="Genomic_DNA"/>
</dbReference>
<reference evidence="1" key="1">
    <citation type="journal article" date="2022" name="bioRxiv">
        <title>Population genetic analysis of Ophidiomyces ophidiicola, the causative agent of snake fungal disease, indicates recent introductions to the USA.</title>
        <authorList>
            <person name="Ladner J.T."/>
            <person name="Palmer J.M."/>
            <person name="Ettinger C.L."/>
            <person name="Stajich J.E."/>
            <person name="Farrell T.M."/>
            <person name="Glorioso B.M."/>
            <person name="Lawson B."/>
            <person name="Price S.J."/>
            <person name="Stengle A.G."/>
            <person name="Grear D.A."/>
            <person name="Lorch J.M."/>
        </authorList>
    </citation>
    <scope>NUCLEOTIDE SEQUENCE</scope>
    <source>
        <strain evidence="1">NWHC 24266-5</strain>
    </source>
</reference>